<feature type="coiled-coil region" evidence="1">
    <location>
        <begin position="357"/>
        <end position="384"/>
    </location>
</feature>
<feature type="region of interest" description="Disordered" evidence="2">
    <location>
        <begin position="631"/>
        <end position="798"/>
    </location>
</feature>
<dbReference type="Proteomes" id="UP001303889">
    <property type="component" value="Unassembled WGS sequence"/>
</dbReference>
<feature type="compositionally biased region" description="Polar residues" evidence="2">
    <location>
        <begin position="645"/>
        <end position="673"/>
    </location>
</feature>
<keyword evidence="4" id="KW-1185">Reference proteome</keyword>
<evidence type="ECO:0000313" key="3">
    <source>
        <dbReference type="EMBL" id="KAK3906798.1"/>
    </source>
</evidence>
<comment type="caution">
    <text evidence="3">The sequence shown here is derived from an EMBL/GenBank/DDBJ whole genome shotgun (WGS) entry which is preliminary data.</text>
</comment>
<feature type="compositionally biased region" description="Low complexity" evidence="2">
    <location>
        <begin position="526"/>
        <end position="539"/>
    </location>
</feature>
<protein>
    <submittedName>
        <fullName evidence="3">Uncharacterized protein</fullName>
    </submittedName>
</protein>
<feature type="compositionally biased region" description="Polar residues" evidence="2">
    <location>
        <begin position="594"/>
        <end position="604"/>
    </location>
</feature>
<dbReference type="AlphaFoldDB" id="A0AAN6RY70"/>
<keyword evidence="1" id="KW-0175">Coiled coil</keyword>
<feature type="region of interest" description="Disordered" evidence="2">
    <location>
        <begin position="496"/>
        <end position="563"/>
    </location>
</feature>
<proteinExistence type="predicted"/>
<reference evidence="3" key="2">
    <citation type="submission" date="2023-05" db="EMBL/GenBank/DDBJ databases">
        <authorList>
            <consortium name="Lawrence Berkeley National Laboratory"/>
            <person name="Steindorff A."/>
            <person name="Hensen N."/>
            <person name="Bonometti L."/>
            <person name="Westerberg I."/>
            <person name="Brannstrom I.O."/>
            <person name="Guillou S."/>
            <person name="Cros-Aarteil S."/>
            <person name="Calhoun S."/>
            <person name="Haridas S."/>
            <person name="Kuo A."/>
            <person name="Mondo S."/>
            <person name="Pangilinan J."/>
            <person name="Riley R."/>
            <person name="Labutti K."/>
            <person name="Andreopoulos B."/>
            <person name="Lipzen A."/>
            <person name="Chen C."/>
            <person name="Yanf M."/>
            <person name="Daum C."/>
            <person name="Ng V."/>
            <person name="Clum A."/>
            <person name="Ohm R."/>
            <person name="Martin F."/>
            <person name="Silar P."/>
            <person name="Natvig D."/>
            <person name="Lalanne C."/>
            <person name="Gautier V."/>
            <person name="Ament-Velasquez S.L."/>
            <person name="Kruys A."/>
            <person name="Hutchinson M.I."/>
            <person name="Powell A.J."/>
            <person name="Barry K."/>
            <person name="Miller A.N."/>
            <person name="Grigoriev I.V."/>
            <person name="Debuchy R."/>
            <person name="Gladieux P."/>
            <person name="Thoren M.H."/>
            <person name="Johannesson H."/>
        </authorList>
    </citation>
    <scope>NUCLEOTIDE SEQUENCE</scope>
    <source>
        <strain evidence="3">CBS 103.79</strain>
    </source>
</reference>
<organism evidence="3 4">
    <name type="scientific">Staphylotrichum tortipilum</name>
    <dbReference type="NCBI Taxonomy" id="2831512"/>
    <lineage>
        <taxon>Eukaryota</taxon>
        <taxon>Fungi</taxon>
        <taxon>Dikarya</taxon>
        <taxon>Ascomycota</taxon>
        <taxon>Pezizomycotina</taxon>
        <taxon>Sordariomycetes</taxon>
        <taxon>Sordariomycetidae</taxon>
        <taxon>Sordariales</taxon>
        <taxon>Chaetomiaceae</taxon>
        <taxon>Staphylotrichum</taxon>
    </lineage>
</organism>
<evidence type="ECO:0000256" key="2">
    <source>
        <dbReference type="SAM" id="MobiDB-lite"/>
    </source>
</evidence>
<gene>
    <name evidence="3" type="ORF">C8A05DRAFT_11489</name>
</gene>
<feature type="compositionally biased region" description="Polar residues" evidence="2">
    <location>
        <begin position="715"/>
        <end position="728"/>
    </location>
</feature>
<evidence type="ECO:0000256" key="1">
    <source>
        <dbReference type="SAM" id="Coils"/>
    </source>
</evidence>
<feature type="compositionally biased region" description="Polar residues" evidence="2">
    <location>
        <begin position="775"/>
        <end position="790"/>
    </location>
</feature>
<evidence type="ECO:0000313" key="4">
    <source>
        <dbReference type="Proteomes" id="UP001303889"/>
    </source>
</evidence>
<reference evidence="3" key="1">
    <citation type="journal article" date="2023" name="Mol. Phylogenet. Evol.">
        <title>Genome-scale phylogeny and comparative genomics of the fungal order Sordariales.</title>
        <authorList>
            <person name="Hensen N."/>
            <person name="Bonometti L."/>
            <person name="Westerberg I."/>
            <person name="Brannstrom I.O."/>
            <person name="Guillou S."/>
            <person name="Cros-Aarteil S."/>
            <person name="Calhoun S."/>
            <person name="Haridas S."/>
            <person name="Kuo A."/>
            <person name="Mondo S."/>
            <person name="Pangilinan J."/>
            <person name="Riley R."/>
            <person name="LaButti K."/>
            <person name="Andreopoulos B."/>
            <person name="Lipzen A."/>
            <person name="Chen C."/>
            <person name="Yan M."/>
            <person name="Daum C."/>
            <person name="Ng V."/>
            <person name="Clum A."/>
            <person name="Steindorff A."/>
            <person name="Ohm R.A."/>
            <person name="Martin F."/>
            <person name="Silar P."/>
            <person name="Natvig D.O."/>
            <person name="Lalanne C."/>
            <person name="Gautier V."/>
            <person name="Ament-Velasquez S.L."/>
            <person name="Kruys A."/>
            <person name="Hutchinson M.I."/>
            <person name="Powell A.J."/>
            <person name="Barry K."/>
            <person name="Miller A.N."/>
            <person name="Grigoriev I.V."/>
            <person name="Debuchy R."/>
            <person name="Gladieux P."/>
            <person name="Hiltunen Thoren M."/>
            <person name="Johannesson H."/>
        </authorList>
    </citation>
    <scope>NUCLEOTIDE SEQUENCE</scope>
    <source>
        <strain evidence="3">CBS 103.79</strain>
    </source>
</reference>
<feature type="compositionally biased region" description="Basic and acidic residues" evidence="2">
    <location>
        <begin position="674"/>
        <end position="686"/>
    </location>
</feature>
<accession>A0AAN6RY70</accession>
<feature type="region of interest" description="Disordered" evidence="2">
    <location>
        <begin position="585"/>
        <end position="618"/>
    </location>
</feature>
<name>A0AAN6RY70_9PEZI</name>
<dbReference type="EMBL" id="MU855319">
    <property type="protein sequence ID" value="KAK3906798.1"/>
    <property type="molecule type" value="Genomic_DNA"/>
</dbReference>
<feature type="compositionally biased region" description="Pro residues" evidence="2">
    <location>
        <begin position="512"/>
        <end position="525"/>
    </location>
</feature>
<sequence>MPSSKPRLSLGDAFLKLPPGQKNDRHATMERERARALLSPVSEEHLWPPATPALVVHVEIRFTDPVIRSTYFRSYGSSPAFDATNRVCRGLVRRIERCSEEFITRKDSAALDVYKGDDGYERKPQRFEMSFRVMRRGHGEWAERTYRSYQKQPLTVVFTREAALAAHRVVGLFLRRHDDNFQWLDCPVPDPDLLGTETAVSSLGGPLSLLSVPRSPFIEATQTFETLPGYRIELYFRSRNPQRRVLAYERRITVNSTQTSPLTLFMSEDMLWKALQAINLGLDAKKREYDAQVRGRSMFDNGQHFGGDTLEIDLKISNNLGPLFDHVHRNIKSQLALFRDADASDCDNFLCDIQTFLSNARREADATLNDMNDLEIRIVELKAAGWSLRDAAQFTLDSSTSYGRRTIQAALDRIQTGIGDVIRGHNVAVHITAHKRGHLVLDKAIVAHEKRGRPLREIFTSREDAQATFVARLKSRIQMDMDKVFEDSCCIDDIPEDDDDYLSSRPVTPAQPEKPPTEGGPPPVCSPASMQSPPSSQPGTAPPPGGNRTSPRSRAQRVFSLSRRSSESVRSIDYLKAAARDLFSSRSRRPGSAASEQGSETNGVGSPGSDGRGPLLAAADVKPTRLFSLMSRRRSSAARASNASTLVDENSVKSEGSSVASQNGKKVDVQQSVWERRLKGMAKSEKGASPAPAADGVPLKATPDSNPSLAPAPLQFSTPRRITSNKPQTLEDPDTFEDAREFAHTPCPEGPHPSGTLSGPELPRVDDNDDGGFSTAPSTPALSTGSSSPRYHSVPLTP</sequence>
<feature type="non-terminal residue" evidence="3">
    <location>
        <position position="798"/>
    </location>
</feature>